<dbReference type="CDD" id="cd09274">
    <property type="entry name" value="RNase_HI_RT_Ty3"/>
    <property type="match status" value="1"/>
</dbReference>
<dbReference type="InterPro" id="IPR043502">
    <property type="entry name" value="DNA/RNA_pol_sf"/>
</dbReference>
<name>A0A3L6RUQ7_PANMI</name>
<evidence type="ECO:0000313" key="3">
    <source>
        <dbReference type="Proteomes" id="UP000275267"/>
    </source>
</evidence>
<dbReference type="AlphaFoldDB" id="A0A3L6RUQ7"/>
<dbReference type="Proteomes" id="UP000275267">
    <property type="component" value="Unassembled WGS sequence"/>
</dbReference>
<gene>
    <name evidence="2" type="ORF">C2845_PM11G11140</name>
</gene>
<dbReference type="SUPFAM" id="SSF56672">
    <property type="entry name" value="DNA/RNA polymerases"/>
    <property type="match status" value="1"/>
</dbReference>
<dbReference type="InterPro" id="IPR043128">
    <property type="entry name" value="Rev_trsase/Diguanyl_cyclase"/>
</dbReference>
<dbReference type="PANTHER" id="PTHR33064">
    <property type="entry name" value="POL PROTEIN"/>
    <property type="match status" value="1"/>
</dbReference>
<dbReference type="Gene3D" id="3.10.20.370">
    <property type="match status" value="1"/>
</dbReference>
<dbReference type="FunFam" id="3.30.70.270:FF:000020">
    <property type="entry name" value="Transposon Tf2-6 polyprotein-like Protein"/>
    <property type="match status" value="1"/>
</dbReference>
<dbReference type="InterPro" id="IPR051320">
    <property type="entry name" value="Viral_Replic_Matur_Polypro"/>
</dbReference>
<dbReference type="CDD" id="cd01647">
    <property type="entry name" value="RT_LTR"/>
    <property type="match status" value="1"/>
</dbReference>
<dbReference type="FunFam" id="3.30.70.270:FF:000003">
    <property type="entry name" value="Transposon Ty3-G Gag-Pol polyprotein"/>
    <property type="match status" value="1"/>
</dbReference>
<dbReference type="Gene3D" id="3.30.70.270">
    <property type="match status" value="2"/>
</dbReference>
<dbReference type="Pfam" id="PF17919">
    <property type="entry name" value="RT_RNaseH_2"/>
    <property type="match status" value="1"/>
</dbReference>
<evidence type="ECO:0000259" key="1">
    <source>
        <dbReference type="PROSITE" id="PS50878"/>
    </source>
</evidence>
<dbReference type="OrthoDB" id="117622at2759"/>
<dbReference type="PANTHER" id="PTHR33064:SF37">
    <property type="entry name" value="RIBONUCLEASE H"/>
    <property type="match status" value="1"/>
</dbReference>
<accession>A0A3L6RUQ7</accession>
<feature type="domain" description="Reverse transcriptase" evidence="1">
    <location>
        <begin position="1"/>
        <end position="82"/>
    </location>
</feature>
<dbReference type="InterPro" id="IPR041577">
    <property type="entry name" value="RT_RNaseH_2"/>
</dbReference>
<evidence type="ECO:0000313" key="2">
    <source>
        <dbReference type="EMBL" id="RLN09170.1"/>
    </source>
</evidence>
<reference evidence="3" key="1">
    <citation type="journal article" date="2019" name="Nat. Commun.">
        <title>The genome of broomcorn millet.</title>
        <authorList>
            <person name="Zou C."/>
            <person name="Miki D."/>
            <person name="Li D."/>
            <person name="Tang Q."/>
            <person name="Xiao L."/>
            <person name="Rajput S."/>
            <person name="Deng P."/>
            <person name="Jia W."/>
            <person name="Huang R."/>
            <person name="Zhang M."/>
            <person name="Sun Y."/>
            <person name="Hu J."/>
            <person name="Fu X."/>
            <person name="Schnable P.S."/>
            <person name="Li F."/>
            <person name="Zhang H."/>
            <person name="Feng B."/>
            <person name="Zhu X."/>
            <person name="Liu R."/>
            <person name="Schnable J.C."/>
            <person name="Zhu J.-K."/>
            <person name="Zhang H."/>
        </authorList>
    </citation>
    <scope>NUCLEOTIDE SEQUENCE [LARGE SCALE GENOMIC DNA]</scope>
</reference>
<proteinExistence type="predicted"/>
<protein>
    <recommendedName>
        <fullName evidence="1">Reverse transcriptase domain-containing protein</fullName>
    </recommendedName>
</protein>
<dbReference type="STRING" id="4540.A0A3L6RUQ7"/>
<dbReference type="InterPro" id="IPR000477">
    <property type="entry name" value="RT_dom"/>
</dbReference>
<sequence length="355" mass="39865">MPFGLTNAPATFQSVMNQIFEPLLRKGVLVFMDDILVYAATPEEHVAFLQQVFEIIQQHQFLIKLSKCSFAQQQIEYCGHCISGQGVSTEPSKVAYVQNWPVPSTLKELRGFLGLTGYYRKFIRHYGMICRPLTALLKKGTSFQWTPAANEAFLLLKEALTAAPVLAIPDFEKTFVLETDASDLGLGAVLMQDGHPTYLSKPLCPKYQALSTYEKECMATLMAVEKWCPYLQNNEFIIRTDHKSLLYLTEQRVHTKLQYKTLLKLMDLRFKIVYKKGVTNAAADALSRCPGSHPLLAISSCTPAWQENLIQGYADDPAALQLLTELALQPVNSKGFLLIDGILRFKAECGWVITL</sequence>
<dbReference type="EMBL" id="PQIB02000007">
    <property type="protein sequence ID" value="RLN09170.1"/>
    <property type="molecule type" value="Genomic_DNA"/>
</dbReference>
<keyword evidence="3" id="KW-1185">Reference proteome</keyword>
<comment type="caution">
    <text evidence="2">The sequence shown here is derived from an EMBL/GenBank/DDBJ whole genome shotgun (WGS) entry which is preliminary data.</text>
</comment>
<organism evidence="2 3">
    <name type="scientific">Panicum miliaceum</name>
    <name type="common">Proso millet</name>
    <name type="synonym">Broomcorn millet</name>
    <dbReference type="NCBI Taxonomy" id="4540"/>
    <lineage>
        <taxon>Eukaryota</taxon>
        <taxon>Viridiplantae</taxon>
        <taxon>Streptophyta</taxon>
        <taxon>Embryophyta</taxon>
        <taxon>Tracheophyta</taxon>
        <taxon>Spermatophyta</taxon>
        <taxon>Magnoliopsida</taxon>
        <taxon>Liliopsida</taxon>
        <taxon>Poales</taxon>
        <taxon>Poaceae</taxon>
        <taxon>PACMAD clade</taxon>
        <taxon>Panicoideae</taxon>
        <taxon>Panicodae</taxon>
        <taxon>Paniceae</taxon>
        <taxon>Panicinae</taxon>
        <taxon>Panicum</taxon>
        <taxon>Panicum sect. Panicum</taxon>
    </lineage>
</organism>
<dbReference type="Pfam" id="PF00078">
    <property type="entry name" value="RVT_1"/>
    <property type="match status" value="1"/>
</dbReference>
<dbReference type="PROSITE" id="PS50878">
    <property type="entry name" value="RT_POL"/>
    <property type="match status" value="1"/>
</dbReference>